<gene>
    <name evidence="1" type="ORF">EFR84_25610</name>
</gene>
<evidence type="ECO:0000313" key="2">
    <source>
        <dbReference type="Proteomes" id="UP000278081"/>
    </source>
</evidence>
<dbReference type="AlphaFoldDB" id="A0A432NJF5"/>
<organism evidence="1 2">
    <name type="scientific">Rhizobium chutanense</name>
    <dbReference type="NCBI Taxonomy" id="2035448"/>
    <lineage>
        <taxon>Bacteria</taxon>
        <taxon>Pseudomonadati</taxon>
        <taxon>Pseudomonadota</taxon>
        <taxon>Alphaproteobacteria</taxon>
        <taxon>Hyphomicrobiales</taxon>
        <taxon>Rhizobiaceae</taxon>
        <taxon>Rhizobium/Agrobacterium group</taxon>
        <taxon>Rhizobium</taxon>
    </lineage>
</organism>
<proteinExistence type="predicted"/>
<reference evidence="1 2" key="1">
    <citation type="submission" date="2018-11" db="EMBL/GenBank/DDBJ databases">
        <title>Rhizobium chutanense sp. nov., isolated from root nodules of Phaseolus vulgaris in China.</title>
        <authorList>
            <person name="Huo Y."/>
        </authorList>
    </citation>
    <scope>NUCLEOTIDE SEQUENCE [LARGE SCALE GENOMIC DNA]</scope>
    <source>
        <strain evidence="1 2">C16</strain>
    </source>
</reference>
<feature type="non-terminal residue" evidence="1">
    <location>
        <position position="1"/>
    </location>
</feature>
<dbReference type="Proteomes" id="UP000278081">
    <property type="component" value="Unassembled WGS sequence"/>
</dbReference>
<dbReference type="GO" id="GO:0003824">
    <property type="term" value="F:catalytic activity"/>
    <property type="evidence" value="ECO:0007669"/>
    <property type="project" value="InterPro"/>
</dbReference>
<sequence>RLTHDFLSAVEVFRTSPFIADIFGARYQALYGDTKRKEALAHLRTVSDFDYRTYLPRL</sequence>
<dbReference type="EMBL" id="RJTJ01000028">
    <property type="protein sequence ID" value="RUL99764.1"/>
    <property type="molecule type" value="Genomic_DNA"/>
</dbReference>
<dbReference type="InterPro" id="IPR014746">
    <property type="entry name" value="Gln_synth/guanido_kin_cat_dom"/>
</dbReference>
<name>A0A432NJF5_9HYPH</name>
<accession>A0A432NJF5</accession>
<evidence type="ECO:0000313" key="1">
    <source>
        <dbReference type="EMBL" id="RUL99764.1"/>
    </source>
</evidence>
<dbReference type="SUPFAM" id="SSF55931">
    <property type="entry name" value="Glutamine synthetase/guanido kinase"/>
    <property type="match status" value="1"/>
</dbReference>
<comment type="caution">
    <text evidence="1">The sequence shown here is derived from an EMBL/GenBank/DDBJ whole genome shotgun (WGS) entry which is preliminary data.</text>
</comment>
<protein>
    <submittedName>
        <fullName evidence="1">Glutamine synthetase</fullName>
    </submittedName>
</protein>